<evidence type="ECO:0000256" key="1">
    <source>
        <dbReference type="SAM" id="MobiDB-lite"/>
    </source>
</evidence>
<protein>
    <submittedName>
        <fullName evidence="2">Uncharacterized protein</fullName>
    </submittedName>
</protein>
<proteinExistence type="predicted"/>
<dbReference type="AlphaFoldDB" id="A0A5K0Y3F4"/>
<feature type="region of interest" description="Disordered" evidence="1">
    <location>
        <begin position="1"/>
        <end position="20"/>
    </location>
</feature>
<accession>A0A5K0Y3F4</accession>
<gene>
    <name evidence="2" type="ORF">NYM_LOCUS6071</name>
</gene>
<dbReference type="EMBL" id="LR721776">
    <property type="protein sequence ID" value="VVV72502.1"/>
    <property type="molecule type" value="Genomic_DNA"/>
</dbReference>
<reference evidence="2" key="1">
    <citation type="submission" date="2019-09" db="EMBL/GenBank/DDBJ databases">
        <authorList>
            <person name="Zhang L."/>
        </authorList>
    </citation>
    <scope>NUCLEOTIDE SEQUENCE</scope>
</reference>
<name>A0A5K0Y3F4_9MAGN</name>
<sequence length="28" mass="2782">MQPATKLKTVAGGIPSDGPSSVIPILFG</sequence>
<organism evidence="2">
    <name type="scientific">Nymphaea colorata</name>
    <name type="common">pocket water lily</name>
    <dbReference type="NCBI Taxonomy" id="210225"/>
    <lineage>
        <taxon>Eukaryota</taxon>
        <taxon>Viridiplantae</taxon>
        <taxon>Streptophyta</taxon>
        <taxon>Embryophyta</taxon>
        <taxon>Tracheophyta</taxon>
        <taxon>Spermatophyta</taxon>
        <taxon>Magnoliopsida</taxon>
        <taxon>Nymphaeales</taxon>
        <taxon>Nymphaeaceae</taxon>
        <taxon>Nymphaea</taxon>
    </lineage>
</organism>
<evidence type="ECO:0000313" key="2">
    <source>
        <dbReference type="EMBL" id="VVV72502.1"/>
    </source>
</evidence>